<dbReference type="PANTHER" id="PTHR13018">
    <property type="entry name" value="PROBABLE MEMBRANE PROTEIN DUF221-RELATED"/>
    <property type="match status" value="1"/>
</dbReference>
<evidence type="ECO:0000256" key="1">
    <source>
        <dbReference type="SAM" id="Coils"/>
    </source>
</evidence>
<gene>
    <name evidence="6" type="ORF">ECRASSUSDP1_LOCUS23196</name>
</gene>
<feature type="region of interest" description="Disordered" evidence="2">
    <location>
        <begin position="899"/>
        <end position="931"/>
    </location>
</feature>
<evidence type="ECO:0000259" key="5">
    <source>
        <dbReference type="Pfam" id="PF14703"/>
    </source>
</evidence>
<feature type="compositionally biased region" description="Basic and acidic residues" evidence="2">
    <location>
        <begin position="1"/>
        <end position="40"/>
    </location>
</feature>
<dbReference type="InterPro" id="IPR045122">
    <property type="entry name" value="Csc1-like"/>
</dbReference>
<dbReference type="GO" id="GO:0005227">
    <property type="term" value="F:calcium-activated cation channel activity"/>
    <property type="evidence" value="ECO:0007669"/>
    <property type="project" value="InterPro"/>
</dbReference>
<feature type="compositionally biased region" description="Basic and acidic residues" evidence="2">
    <location>
        <begin position="902"/>
        <end position="913"/>
    </location>
</feature>
<feature type="transmembrane region" description="Helical" evidence="3">
    <location>
        <begin position="686"/>
        <end position="707"/>
    </location>
</feature>
<accession>A0AAD1XZY0</accession>
<organism evidence="6 7">
    <name type="scientific">Euplotes crassus</name>
    <dbReference type="NCBI Taxonomy" id="5936"/>
    <lineage>
        <taxon>Eukaryota</taxon>
        <taxon>Sar</taxon>
        <taxon>Alveolata</taxon>
        <taxon>Ciliophora</taxon>
        <taxon>Intramacronucleata</taxon>
        <taxon>Spirotrichea</taxon>
        <taxon>Hypotrichia</taxon>
        <taxon>Euplotida</taxon>
        <taxon>Euplotidae</taxon>
        <taxon>Moneuplotes</taxon>
    </lineage>
</organism>
<feature type="transmembrane region" description="Helical" evidence="3">
    <location>
        <begin position="135"/>
        <end position="154"/>
    </location>
</feature>
<feature type="transmembrane region" description="Helical" evidence="3">
    <location>
        <begin position="193"/>
        <end position="214"/>
    </location>
</feature>
<dbReference type="InterPro" id="IPR049452">
    <property type="entry name" value="Anoctamin_TM"/>
</dbReference>
<feature type="domain" description="CSC1/OSCA1-like cytosolic" evidence="5">
    <location>
        <begin position="234"/>
        <end position="439"/>
    </location>
</feature>
<dbReference type="AlphaFoldDB" id="A0AAD1XZY0"/>
<dbReference type="Pfam" id="PF14703">
    <property type="entry name" value="PHM7_cyt"/>
    <property type="match status" value="1"/>
</dbReference>
<keyword evidence="3" id="KW-1133">Transmembrane helix</keyword>
<evidence type="ECO:0008006" key="8">
    <source>
        <dbReference type="Google" id="ProtNLM"/>
    </source>
</evidence>
<feature type="transmembrane region" description="Helical" evidence="3">
    <location>
        <begin position="719"/>
        <end position="738"/>
    </location>
</feature>
<dbReference type="Pfam" id="PF04547">
    <property type="entry name" value="Anoctamin"/>
    <property type="match status" value="1"/>
</dbReference>
<feature type="transmembrane region" description="Helical" evidence="3">
    <location>
        <begin position="492"/>
        <end position="513"/>
    </location>
</feature>
<dbReference type="Proteomes" id="UP001295684">
    <property type="component" value="Unassembled WGS sequence"/>
</dbReference>
<proteinExistence type="predicted"/>
<sequence length="944" mass="109938">MEEDLKVKELDALNEDVHEKQNESHSSNKEQSGKTNHPGDEDIDSDDPDLIEDILDQIPPDFELAEKHRDANRVKNIRDEVTFKNTKSVNKKEDFCPCCQMPTSKSAPLFSLCTNVFNLEDLGCGFPLYYEYKKFIFGIFIAIILIFSITALVFNTNEGKASQWVEGKEPSNLMKLSLGNYGAVPSNYEGDELIIQAYLNFGAILVILILENILRRRQNILVKKIDEKNITPPDFTVYAMNLPLDKSQEQVKEWFENYDDELKLKVSKINYCYDIKESVKLSRELDKWQKMQNYVLHYREQKCNELNITEEQAEKDGIDINPPRVDYDYFCIKETFPTFEEIAAKVEQLEKQFEELRNEMDVDTDKDLYIGKAFITLERQQQATRLAKIFEMHYIIRAVFFLYYRVFKCKQVKIEKRFWDGKRIIIERAADPVDVYWENLSVKDYQRLVKTLITYSITAILLCFVFGIYFSLNIWKEDLEDNASNSNKSGEIWTVRVVSFGTSILAIFINSILKFVIRKLSSYEKHMTYTKYHLSVAFKLTIATFVNVALLPIFTRLEKEEWFESGGLSTTIFYNVVSVSFVAPIVNLFNISYLIKRIKMCREKRKGEKSKLTQRQANQLFLGPNMDIASAYSNTCLLFLVVSFYTPIMPILPMVAGAGVLLQYWVEKYLLLRRYSIPEAAGSAMANFYANVLPFGMFLYALSNYLFLNELSDHENQHGQWALWFMIAYIVLPVRLLLNLFTDSIEKDGEMTYESRMTTFINDYDRSNPMTSNEARREFLLALKTRNNAENKEQNDEDDKEIDDELQKLEGKNKLQAILMYGKAFKSLEHKQSKFDKISHKKGYKHRTRDDVGARNLFKIKCNNIRNKKKNGLQKFMGEKLLSKLGRNSKKSKLGKVFPLLQKKDNNQREVPLEPRANSPDGGKSLSSLISHREEIKQVNYEEY</sequence>
<protein>
    <recommendedName>
        <fullName evidence="8">CSC1/OSCA1-like cytosolic domain-containing protein</fullName>
    </recommendedName>
</protein>
<keyword evidence="7" id="KW-1185">Reference proteome</keyword>
<keyword evidence="3" id="KW-0472">Membrane</keyword>
<feature type="transmembrane region" description="Helical" evidence="3">
    <location>
        <begin position="534"/>
        <end position="553"/>
    </location>
</feature>
<name>A0AAD1XZY0_EUPCR</name>
<keyword evidence="1" id="KW-0175">Coiled coil</keyword>
<feature type="transmembrane region" description="Helical" evidence="3">
    <location>
        <begin position="452"/>
        <end position="472"/>
    </location>
</feature>
<dbReference type="EMBL" id="CAMPGE010023851">
    <property type="protein sequence ID" value="CAI2381736.1"/>
    <property type="molecule type" value="Genomic_DNA"/>
</dbReference>
<feature type="coiled-coil region" evidence="1">
    <location>
        <begin position="339"/>
        <end position="366"/>
    </location>
</feature>
<keyword evidence="3" id="KW-0812">Transmembrane</keyword>
<feature type="region of interest" description="Disordered" evidence="2">
    <location>
        <begin position="1"/>
        <end position="48"/>
    </location>
</feature>
<dbReference type="GO" id="GO:0005886">
    <property type="term" value="C:plasma membrane"/>
    <property type="evidence" value="ECO:0007669"/>
    <property type="project" value="TreeGrafter"/>
</dbReference>
<feature type="transmembrane region" description="Helical" evidence="3">
    <location>
        <begin position="573"/>
        <end position="595"/>
    </location>
</feature>
<comment type="caution">
    <text evidence="6">The sequence shown here is derived from an EMBL/GenBank/DDBJ whole genome shotgun (WGS) entry which is preliminary data.</text>
</comment>
<evidence type="ECO:0000313" key="7">
    <source>
        <dbReference type="Proteomes" id="UP001295684"/>
    </source>
</evidence>
<evidence type="ECO:0000256" key="2">
    <source>
        <dbReference type="SAM" id="MobiDB-lite"/>
    </source>
</evidence>
<reference evidence="6" key="1">
    <citation type="submission" date="2023-07" db="EMBL/GenBank/DDBJ databases">
        <authorList>
            <consortium name="AG Swart"/>
            <person name="Singh M."/>
            <person name="Singh A."/>
            <person name="Seah K."/>
            <person name="Emmerich C."/>
        </authorList>
    </citation>
    <scope>NUCLEOTIDE SEQUENCE</scope>
    <source>
        <strain evidence="6">DP1</strain>
    </source>
</reference>
<dbReference type="PANTHER" id="PTHR13018:SF83">
    <property type="entry name" value="RRM DOMAIN-CONTAINING PROTEIN"/>
    <property type="match status" value="1"/>
</dbReference>
<feature type="transmembrane region" description="Helical" evidence="3">
    <location>
        <begin position="648"/>
        <end position="666"/>
    </location>
</feature>
<feature type="domain" description="Anoctamin transmembrane" evidence="4">
    <location>
        <begin position="441"/>
        <end position="740"/>
    </location>
</feature>
<dbReference type="InterPro" id="IPR027815">
    <property type="entry name" value="CSC1/OSCA1-like_cyt"/>
</dbReference>
<evidence type="ECO:0000313" key="6">
    <source>
        <dbReference type="EMBL" id="CAI2381736.1"/>
    </source>
</evidence>
<evidence type="ECO:0000259" key="4">
    <source>
        <dbReference type="Pfam" id="PF04547"/>
    </source>
</evidence>
<evidence type="ECO:0000256" key="3">
    <source>
        <dbReference type="SAM" id="Phobius"/>
    </source>
</evidence>